<dbReference type="Pfam" id="PF05175">
    <property type="entry name" value="MTS"/>
    <property type="match status" value="1"/>
</dbReference>
<keyword evidence="5 6" id="KW-0949">S-adenosyl-L-methionine</keyword>
<dbReference type="CDD" id="cd02440">
    <property type="entry name" value="AdoMet_MTases"/>
    <property type="match status" value="1"/>
</dbReference>
<protein>
    <recommendedName>
        <fullName evidence="6">Ribosomal RNA small subunit methyltransferase C</fullName>
        <ecNumber evidence="6">2.1.1.172</ecNumber>
    </recommendedName>
    <alternativeName>
        <fullName evidence="6">16S rRNA m2G1207 methyltransferase</fullName>
    </alternativeName>
    <alternativeName>
        <fullName evidence="6">rRNA (guanine-N(2)-)-methyltransferase RsmC</fullName>
    </alternativeName>
</protein>
<feature type="domain" description="Methyltransferase small N-terminal" evidence="8">
    <location>
        <begin position="7"/>
        <end position="162"/>
    </location>
</feature>
<evidence type="ECO:0000313" key="10">
    <source>
        <dbReference type="Proteomes" id="UP000298564"/>
    </source>
</evidence>
<evidence type="ECO:0000259" key="7">
    <source>
        <dbReference type="Pfam" id="PF05175"/>
    </source>
</evidence>
<dbReference type="OrthoDB" id="9816072at2"/>
<sequence length="339" mass="39383">MLFSKTSQLILRNSKIFEKKKVFFSGNIKDKFPMYLLTNKTIINFPKYNDYINFQKIKNIKNVDIYNNLLISKKMIQDCNTIIYYWNKNKSESEFQLINIMSCFSIGTEIFIVGNNSSGIKSAPLILKKLINLKIIDNAKHSILIFGCLIKKIKFVIEDFFKIHTWKEFFIKSLPGVFGYKKIDEGSKFLASTFSKNITGKVLDVGSGTGFLSVSLLRSSPDVILTLIDNNVAALKCSKETLHTNHLKGEVILSDLYSNIFNKFDLIISNPPFHEDLKINFNIIKKMIFYSIQYLNRNGEFRFVTNSCFKYDFLLKKTFKKYSILKINNKYKVYQAFLI</sequence>
<keyword evidence="2 6" id="KW-0698">rRNA processing</keyword>
<keyword evidence="1 6" id="KW-0963">Cytoplasm</keyword>
<comment type="catalytic activity">
    <reaction evidence="6">
        <text>guanosine(1207) in 16S rRNA + S-adenosyl-L-methionine = N(2)-methylguanosine(1207) in 16S rRNA + S-adenosyl-L-homocysteine + H(+)</text>
        <dbReference type="Rhea" id="RHEA:42736"/>
        <dbReference type="Rhea" id="RHEA-COMP:10213"/>
        <dbReference type="Rhea" id="RHEA-COMP:10214"/>
        <dbReference type="ChEBI" id="CHEBI:15378"/>
        <dbReference type="ChEBI" id="CHEBI:57856"/>
        <dbReference type="ChEBI" id="CHEBI:59789"/>
        <dbReference type="ChEBI" id="CHEBI:74269"/>
        <dbReference type="ChEBI" id="CHEBI:74481"/>
        <dbReference type="EC" id="2.1.1.172"/>
    </reaction>
</comment>
<keyword evidence="4 6" id="KW-0808">Transferase</keyword>
<dbReference type="PRINTS" id="PR00507">
    <property type="entry name" value="N12N6MTFRASE"/>
</dbReference>
<dbReference type="PANTHER" id="PTHR47816:SF4">
    <property type="entry name" value="RIBOSOMAL RNA SMALL SUBUNIT METHYLTRANSFERASE C"/>
    <property type="match status" value="1"/>
</dbReference>
<dbReference type="SUPFAM" id="SSF53335">
    <property type="entry name" value="S-adenosyl-L-methionine-dependent methyltransferases"/>
    <property type="match status" value="1"/>
</dbReference>
<dbReference type="InterPro" id="IPR002052">
    <property type="entry name" value="DNA_methylase_N6_adenine_CS"/>
</dbReference>
<dbReference type="InterPro" id="IPR013675">
    <property type="entry name" value="Mtase_sm_N"/>
</dbReference>
<dbReference type="GO" id="GO:0052914">
    <property type="term" value="F:16S rRNA (guanine(1207)-N(2))-methyltransferase activity"/>
    <property type="evidence" value="ECO:0007669"/>
    <property type="project" value="UniProtKB-EC"/>
</dbReference>
<dbReference type="RefSeq" id="WP_158356033.1">
    <property type="nucleotide sequence ID" value="NZ_CP034870.1"/>
</dbReference>
<evidence type="ECO:0000313" key="9">
    <source>
        <dbReference type="EMBL" id="QCI22193.1"/>
    </source>
</evidence>
<evidence type="ECO:0000256" key="3">
    <source>
        <dbReference type="ARBA" id="ARBA00022603"/>
    </source>
</evidence>
<dbReference type="Gene3D" id="3.40.50.150">
    <property type="entry name" value="Vaccinia Virus protein VP39"/>
    <property type="match status" value="2"/>
</dbReference>
<dbReference type="InterPro" id="IPR029063">
    <property type="entry name" value="SAM-dependent_MTases_sf"/>
</dbReference>
<dbReference type="GO" id="GO:0003676">
    <property type="term" value="F:nucleic acid binding"/>
    <property type="evidence" value="ECO:0007669"/>
    <property type="project" value="InterPro"/>
</dbReference>
<evidence type="ECO:0000256" key="6">
    <source>
        <dbReference type="HAMAP-Rule" id="MF_01862"/>
    </source>
</evidence>
<evidence type="ECO:0000256" key="1">
    <source>
        <dbReference type="ARBA" id="ARBA00022490"/>
    </source>
</evidence>
<dbReference type="PROSITE" id="PS00092">
    <property type="entry name" value="N6_MTASE"/>
    <property type="match status" value="1"/>
</dbReference>
<dbReference type="NCBIfam" id="NF007023">
    <property type="entry name" value="PRK09489.1"/>
    <property type="match status" value="1"/>
</dbReference>
<reference evidence="9 10" key="1">
    <citation type="submission" date="2018-12" db="EMBL/GenBank/DDBJ databases">
        <authorList>
            <person name="Chong R.A."/>
        </authorList>
    </citation>
    <scope>NUCLEOTIDE SEQUENCE [LARGE SCALE GENOMIC DNA]</scope>
    <source>
        <strain evidence="9 10">Lps</strain>
    </source>
</reference>
<dbReference type="PANTHER" id="PTHR47816">
    <property type="entry name" value="RIBOSOMAL RNA SMALL SUBUNIT METHYLTRANSFERASE C"/>
    <property type="match status" value="1"/>
</dbReference>
<dbReference type="Proteomes" id="UP000298564">
    <property type="component" value="Chromosome"/>
</dbReference>
<feature type="domain" description="Methyltransferase small" evidence="7">
    <location>
        <begin position="170"/>
        <end position="335"/>
    </location>
</feature>
<dbReference type="InterPro" id="IPR046977">
    <property type="entry name" value="RsmC/RlmG"/>
</dbReference>
<proteinExistence type="inferred from homology"/>
<reference evidence="9 10" key="2">
    <citation type="submission" date="2019-05" db="EMBL/GenBank/DDBJ databases">
        <title>Genome evolution of the obligate endosymbiont Buchnera aphidicola.</title>
        <authorList>
            <person name="Moran N.A."/>
        </authorList>
    </citation>
    <scope>NUCLEOTIDE SEQUENCE [LARGE SCALE GENOMIC DNA]</scope>
    <source>
        <strain evidence="9 10">Lps</strain>
    </source>
</reference>
<gene>
    <name evidence="6 9" type="primary">rsmC</name>
    <name evidence="9" type="ORF">D9V70_01690</name>
</gene>
<evidence type="ECO:0000259" key="8">
    <source>
        <dbReference type="Pfam" id="PF08468"/>
    </source>
</evidence>
<dbReference type="InterPro" id="IPR023543">
    <property type="entry name" value="rRNA_ssu_MeTfrase_C"/>
</dbReference>
<dbReference type="HAMAP" id="MF_01862">
    <property type="entry name" value="16SrRNA_methyltr_C"/>
    <property type="match status" value="1"/>
</dbReference>
<dbReference type="Pfam" id="PF08468">
    <property type="entry name" value="MTS_N"/>
    <property type="match status" value="1"/>
</dbReference>
<name>A0A4D6Y0M0_9GAMM</name>
<dbReference type="AlphaFoldDB" id="A0A4D6Y0M0"/>
<keyword evidence="3 6" id="KW-0489">Methyltransferase</keyword>
<dbReference type="EMBL" id="CP034870">
    <property type="protein sequence ID" value="QCI22193.1"/>
    <property type="molecule type" value="Genomic_DNA"/>
</dbReference>
<comment type="similarity">
    <text evidence="6">Belongs to the methyltransferase superfamily. RsmC family.</text>
</comment>
<dbReference type="EC" id="2.1.1.172" evidence="6"/>
<organism evidence="9 10">
    <name type="scientific">Buchnera aphidicola</name>
    <name type="common">Lipaphis pseudobrassicae</name>
    <dbReference type="NCBI Taxonomy" id="1258543"/>
    <lineage>
        <taxon>Bacteria</taxon>
        <taxon>Pseudomonadati</taxon>
        <taxon>Pseudomonadota</taxon>
        <taxon>Gammaproteobacteria</taxon>
        <taxon>Enterobacterales</taxon>
        <taxon>Erwiniaceae</taxon>
        <taxon>Buchnera</taxon>
    </lineage>
</organism>
<accession>A0A4D6Y0M0</accession>
<comment type="function">
    <text evidence="6">Specifically methylates the guanine in position 1207 of 16S rRNA in the 30S particle.</text>
</comment>
<dbReference type="GO" id="GO:0005737">
    <property type="term" value="C:cytoplasm"/>
    <property type="evidence" value="ECO:0007669"/>
    <property type="project" value="UniProtKB-SubCell"/>
</dbReference>
<evidence type="ECO:0000256" key="4">
    <source>
        <dbReference type="ARBA" id="ARBA00022679"/>
    </source>
</evidence>
<comment type="subunit">
    <text evidence="6">Monomer.</text>
</comment>
<evidence type="ECO:0000256" key="2">
    <source>
        <dbReference type="ARBA" id="ARBA00022552"/>
    </source>
</evidence>
<evidence type="ECO:0000256" key="5">
    <source>
        <dbReference type="ARBA" id="ARBA00022691"/>
    </source>
</evidence>
<dbReference type="InterPro" id="IPR007848">
    <property type="entry name" value="Small_mtfrase_dom"/>
</dbReference>
<comment type="subcellular location">
    <subcellularLocation>
        <location evidence="6">Cytoplasm</location>
    </subcellularLocation>
</comment>